<comment type="caution">
    <text evidence="1">The sequence shown here is derived from an EMBL/GenBank/DDBJ whole genome shotgun (WGS) entry which is preliminary data.</text>
</comment>
<gene>
    <name evidence="1" type="ORF">JIN78_16760</name>
</gene>
<dbReference type="AlphaFoldDB" id="A0A934RWH9"/>
<dbReference type="Proteomes" id="UP000604083">
    <property type="component" value="Unassembled WGS sequence"/>
</dbReference>
<organism evidence="1 2">
    <name type="scientific">Roseibacillus ishigakijimensis</name>
    <dbReference type="NCBI Taxonomy" id="454146"/>
    <lineage>
        <taxon>Bacteria</taxon>
        <taxon>Pseudomonadati</taxon>
        <taxon>Verrucomicrobiota</taxon>
        <taxon>Verrucomicrobiia</taxon>
        <taxon>Verrucomicrobiales</taxon>
        <taxon>Verrucomicrobiaceae</taxon>
        <taxon>Roseibacillus</taxon>
    </lineage>
</organism>
<dbReference type="RefSeq" id="WP_200393152.1">
    <property type="nucleotide sequence ID" value="NZ_JAENIO010000112.1"/>
</dbReference>
<dbReference type="EMBL" id="JAENIO010000112">
    <property type="protein sequence ID" value="MBK1835716.1"/>
    <property type="molecule type" value="Genomic_DNA"/>
</dbReference>
<accession>A0A934RWH9</accession>
<reference evidence="1" key="1">
    <citation type="submission" date="2021-01" db="EMBL/GenBank/DDBJ databases">
        <title>Modified the classification status of verrucomicrobia.</title>
        <authorList>
            <person name="Feng X."/>
        </authorList>
    </citation>
    <scope>NUCLEOTIDE SEQUENCE</scope>
    <source>
        <strain evidence="1">KCTC 12986</strain>
    </source>
</reference>
<evidence type="ECO:0000313" key="2">
    <source>
        <dbReference type="Proteomes" id="UP000604083"/>
    </source>
</evidence>
<sequence length="131" mass="14609">MSESPDAQTVFAIHTATALGINDAKEFILNSPPLLVSRILESAEKIGRVPGQERTVENRTAILTDPIQDDESLGPVVSRILDEETTKALANGGRRLGMCHQIWNHTKRRLSDEHDIEWFSPREMNPGSCFD</sequence>
<keyword evidence="2" id="KW-1185">Reference proteome</keyword>
<proteinExistence type="predicted"/>
<name>A0A934RWH9_9BACT</name>
<evidence type="ECO:0000313" key="1">
    <source>
        <dbReference type="EMBL" id="MBK1835716.1"/>
    </source>
</evidence>
<protein>
    <submittedName>
        <fullName evidence="1">Uncharacterized protein</fullName>
    </submittedName>
</protein>